<comment type="caution">
    <text evidence="4">The sequence shown here is derived from an EMBL/GenBank/DDBJ whole genome shotgun (WGS) entry which is preliminary data.</text>
</comment>
<dbReference type="GO" id="GO:0008173">
    <property type="term" value="F:RNA methyltransferase activity"/>
    <property type="evidence" value="ECO:0007669"/>
    <property type="project" value="InterPro"/>
</dbReference>
<dbReference type="SUPFAM" id="SSF75217">
    <property type="entry name" value="alpha/beta knot"/>
    <property type="match status" value="1"/>
</dbReference>
<dbReference type="EMBL" id="LGIA01000043">
    <property type="protein sequence ID" value="KOH46170.1"/>
    <property type="molecule type" value="Genomic_DNA"/>
</dbReference>
<dbReference type="AlphaFoldDB" id="A0A0L8VCI2"/>
<dbReference type="InterPro" id="IPR029028">
    <property type="entry name" value="Alpha/beta_knot_MTases"/>
</dbReference>
<dbReference type="InterPro" id="IPR004441">
    <property type="entry name" value="rRNA_MeTrfase_TrmH"/>
</dbReference>
<name>A0A0L8VCI2_9BACT</name>
<evidence type="ECO:0000256" key="2">
    <source>
        <dbReference type="ARBA" id="ARBA00022679"/>
    </source>
</evidence>
<protein>
    <recommendedName>
        <fullName evidence="3">tRNA/rRNA methyltransferase SpoU type domain-containing protein</fullName>
    </recommendedName>
</protein>
<dbReference type="PANTHER" id="PTHR46429:SF2">
    <property type="entry name" value="TRNA_RRNA METHYLTRANSFERASE"/>
    <property type="match status" value="1"/>
</dbReference>
<dbReference type="GO" id="GO:0032259">
    <property type="term" value="P:methylation"/>
    <property type="evidence" value="ECO:0007669"/>
    <property type="project" value="UniProtKB-KW"/>
</dbReference>
<evidence type="ECO:0000256" key="1">
    <source>
        <dbReference type="ARBA" id="ARBA00022603"/>
    </source>
</evidence>
<reference evidence="5" key="1">
    <citation type="submission" date="2015-07" db="EMBL/GenBank/DDBJ databases">
        <title>Genome sequencing of Sunxiuqinia dokdonensis strain SK.</title>
        <authorList>
            <person name="Ahn S."/>
            <person name="Kim B.-C."/>
        </authorList>
    </citation>
    <scope>NUCLEOTIDE SEQUENCE [LARGE SCALE GENOMIC DNA]</scope>
    <source>
        <strain evidence="5">SK</strain>
    </source>
</reference>
<dbReference type="InterPro" id="IPR029026">
    <property type="entry name" value="tRNA_m1G_MTases_N"/>
</dbReference>
<dbReference type="GO" id="GO:0003723">
    <property type="term" value="F:RNA binding"/>
    <property type="evidence" value="ECO:0007669"/>
    <property type="project" value="InterPro"/>
</dbReference>
<dbReference type="OrthoDB" id="9795352at2"/>
<feature type="domain" description="tRNA/rRNA methyltransferase SpoU type" evidence="3">
    <location>
        <begin position="23"/>
        <end position="160"/>
    </location>
</feature>
<keyword evidence="5" id="KW-1185">Reference proteome</keyword>
<organism evidence="4 5">
    <name type="scientific">Sunxiuqinia dokdonensis</name>
    <dbReference type="NCBI Taxonomy" id="1409788"/>
    <lineage>
        <taxon>Bacteria</taxon>
        <taxon>Pseudomonadati</taxon>
        <taxon>Bacteroidota</taxon>
        <taxon>Bacteroidia</taxon>
        <taxon>Marinilabiliales</taxon>
        <taxon>Prolixibacteraceae</taxon>
        <taxon>Sunxiuqinia</taxon>
    </lineage>
</organism>
<proteinExistence type="predicted"/>
<keyword evidence="2" id="KW-0808">Transferase</keyword>
<dbReference type="PANTHER" id="PTHR46429">
    <property type="entry name" value="23S RRNA (GUANOSINE-2'-O-)-METHYLTRANSFERASE RLMB"/>
    <property type="match status" value="1"/>
</dbReference>
<dbReference type="Pfam" id="PF00588">
    <property type="entry name" value="SpoU_methylase"/>
    <property type="match status" value="1"/>
</dbReference>
<dbReference type="STRING" id="1409788.NC99_10330"/>
<accession>A0A0L8VCI2</accession>
<dbReference type="InterPro" id="IPR001537">
    <property type="entry name" value="SpoU_MeTrfase"/>
</dbReference>
<dbReference type="Proteomes" id="UP000036958">
    <property type="component" value="Unassembled WGS sequence"/>
</dbReference>
<dbReference type="RefSeq" id="WP_053180351.1">
    <property type="nucleotide sequence ID" value="NZ_LGIA01000043.1"/>
</dbReference>
<evidence type="ECO:0000313" key="5">
    <source>
        <dbReference type="Proteomes" id="UP000036958"/>
    </source>
</evidence>
<dbReference type="GO" id="GO:0006396">
    <property type="term" value="P:RNA processing"/>
    <property type="evidence" value="ECO:0007669"/>
    <property type="project" value="InterPro"/>
</dbReference>
<evidence type="ECO:0000313" key="4">
    <source>
        <dbReference type="EMBL" id="KOH46170.1"/>
    </source>
</evidence>
<dbReference type="CDD" id="cd18082">
    <property type="entry name" value="SpoU-like_family"/>
    <property type="match status" value="1"/>
</dbReference>
<evidence type="ECO:0000259" key="3">
    <source>
        <dbReference type="Pfam" id="PF00588"/>
    </source>
</evidence>
<dbReference type="GO" id="GO:0005829">
    <property type="term" value="C:cytosol"/>
    <property type="evidence" value="ECO:0007669"/>
    <property type="project" value="TreeGrafter"/>
</dbReference>
<gene>
    <name evidence="4" type="ORF">NC99_10330</name>
</gene>
<dbReference type="Gene3D" id="3.40.1280.10">
    <property type="match status" value="1"/>
</dbReference>
<keyword evidence="1" id="KW-0489">Methyltransferase</keyword>
<sequence>METNSVAFFQSQNYPGLPAKPLVAAWKVKNPENVGSLMRLVDNVGGDTLYLLDDENPKRESSIKKTAGLSFKNVRLVTISFAEFFQSIPDDYKLVAIETNENSKNLFTTKLPAKVAFLLGSEMHGLSDELISRCEQSLHIPMTGPCKSMNISHALSVALFEWVRQQLFAK</sequence>